<proteinExistence type="predicted"/>
<evidence type="ECO:0000313" key="2">
    <source>
        <dbReference type="Proteomes" id="UP000233551"/>
    </source>
</evidence>
<name>A0A2I0IKE5_PUNGR</name>
<accession>A0A2I0IKE5</accession>
<evidence type="ECO:0000313" key="1">
    <source>
        <dbReference type="EMBL" id="PKI44213.1"/>
    </source>
</evidence>
<comment type="caution">
    <text evidence="1">The sequence shown here is derived from an EMBL/GenBank/DDBJ whole genome shotgun (WGS) entry which is preliminary data.</text>
</comment>
<reference evidence="1 2" key="1">
    <citation type="submission" date="2017-11" db="EMBL/GenBank/DDBJ databases">
        <title>De-novo sequencing of pomegranate (Punica granatum L.) genome.</title>
        <authorList>
            <person name="Akparov Z."/>
            <person name="Amiraslanov A."/>
            <person name="Hajiyeva S."/>
            <person name="Abbasov M."/>
            <person name="Kaur K."/>
            <person name="Hamwieh A."/>
            <person name="Solovyev V."/>
            <person name="Salamov A."/>
            <person name="Braich B."/>
            <person name="Kosarev P."/>
            <person name="Mahmoud A."/>
            <person name="Hajiyev E."/>
            <person name="Babayeva S."/>
            <person name="Izzatullayeva V."/>
            <person name="Mammadov A."/>
            <person name="Mammadov A."/>
            <person name="Sharifova S."/>
            <person name="Ojaghi J."/>
            <person name="Eynullazada K."/>
            <person name="Bayramov B."/>
            <person name="Abdulazimova A."/>
            <person name="Shahmuradov I."/>
        </authorList>
    </citation>
    <scope>NUCLEOTIDE SEQUENCE [LARGE SCALE GENOMIC DNA]</scope>
    <source>
        <strain evidence="2">cv. AG2017</strain>
        <tissue evidence="1">Leaf</tissue>
    </source>
</reference>
<protein>
    <submittedName>
        <fullName evidence="1">Uncharacterized protein</fullName>
    </submittedName>
</protein>
<dbReference type="AlphaFoldDB" id="A0A2I0IKE5"/>
<dbReference type="EMBL" id="PGOL01002928">
    <property type="protein sequence ID" value="PKI44213.1"/>
    <property type="molecule type" value="Genomic_DNA"/>
</dbReference>
<keyword evidence="2" id="KW-1185">Reference proteome</keyword>
<dbReference type="Proteomes" id="UP000233551">
    <property type="component" value="Unassembled WGS sequence"/>
</dbReference>
<gene>
    <name evidence="1" type="ORF">CRG98_035396</name>
</gene>
<sequence length="114" mass="13291">MMSCAARIHTSPRTLLGPFPSYVDRRKDPTKRYPPMKLNRHVPVRCDKKIDESDDYEMEYVWGVGGHFHEHWVVSSPVRLTSFLGQVFPAKTRRNLRLGGLAGSRLEPEIMRYY</sequence>
<organism evidence="1 2">
    <name type="scientific">Punica granatum</name>
    <name type="common">Pomegranate</name>
    <dbReference type="NCBI Taxonomy" id="22663"/>
    <lineage>
        <taxon>Eukaryota</taxon>
        <taxon>Viridiplantae</taxon>
        <taxon>Streptophyta</taxon>
        <taxon>Embryophyta</taxon>
        <taxon>Tracheophyta</taxon>
        <taxon>Spermatophyta</taxon>
        <taxon>Magnoliopsida</taxon>
        <taxon>eudicotyledons</taxon>
        <taxon>Gunneridae</taxon>
        <taxon>Pentapetalae</taxon>
        <taxon>rosids</taxon>
        <taxon>malvids</taxon>
        <taxon>Myrtales</taxon>
        <taxon>Lythraceae</taxon>
        <taxon>Punica</taxon>
    </lineage>
</organism>